<dbReference type="Proteomes" id="UP000031668">
    <property type="component" value="Unassembled WGS sequence"/>
</dbReference>
<accession>A0A0C2MMP4</accession>
<name>A0A0C2MMP4_THEKT</name>
<evidence type="ECO:0000313" key="2">
    <source>
        <dbReference type="Proteomes" id="UP000031668"/>
    </source>
</evidence>
<keyword evidence="2" id="KW-1185">Reference proteome</keyword>
<sequence>MEDQVNLAAIWKYKNISNTNHLPHTIIKKDIYLMKMYKTISDERSNHLRNIYQKKLVYIVHINKFVSKNSENIEQINQDVDVQTEELPKECETSSEKLII</sequence>
<dbReference type="EMBL" id="JWZT01002849">
    <property type="protein sequence ID" value="KII68506.1"/>
    <property type="molecule type" value="Genomic_DNA"/>
</dbReference>
<gene>
    <name evidence="1" type="ORF">RF11_02670</name>
</gene>
<comment type="caution">
    <text evidence="1">The sequence shown here is derived from an EMBL/GenBank/DDBJ whole genome shotgun (WGS) entry which is preliminary data.</text>
</comment>
<dbReference type="AlphaFoldDB" id="A0A0C2MMP4"/>
<proteinExistence type="predicted"/>
<evidence type="ECO:0000313" key="1">
    <source>
        <dbReference type="EMBL" id="KII68506.1"/>
    </source>
</evidence>
<organism evidence="1 2">
    <name type="scientific">Thelohanellus kitauei</name>
    <name type="common">Myxosporean</name>
    <dbReference type="NCBI Taxonomy" id="669202"/>
    <lineage>
        <taxon>Eukaryota</taxon>
        <taxon>Metazoa</taxon>
        <taxon>Cnidaria</taxon>
        <taxon>Myxozoa</taxon>
        <taxon>Myxosporea</taxon>
        <taxon>Bivalvulida</taxon>
        <taxon>Platysporina</taxon>
        <taxon>Myxobolidae</taxon>
        <taxon>Thelohanellus</taxon>
    </lineage>
</organism>
<protein>
    <submittedName>
        <fullName evidence="1">Uncharacterized protein</fullName>
    </submittedName>
</protein>
<reference evidence="1 2" key="1">
    <citation type="journal article" date="2014" name="Genome Biol. Evol.">
        <title>The genome of the myxosporean Thelohanellus kitauei shows adaptations to nutrient acquisition within its fish host.</title>
        <authorList>
            <person name="Yang Y."/>
            <person name="Xiong J."/>
            <person name="Zhou Z."/>
            <person name="Huo F."/>
            <person name="Miao W."/>
            <person name="Ran C."/>
            <person name="Liu Y."/>
            <person name="Zhang J."/>
            <person name="Feng J."/>
            <person name="Wang M."/>
            <person name="Wang M."/>
            <person name="Wang L."/>
            <person name="Yao B."/>
        </authorList>
    </citation>
    <scope>NUCLEOTIDE SEQUENCE [LARGE SCALE GENOMIC DNA]</scope>
    <source>
        <strain evidence="1">Wuqing</strain>
    </source>
</reference>